<protein>
    <recommendedName>
        <fullName evidence="5">Transmembrane protein</fullName>
    </recommendedName>
</protein>
<evidence type="ECO:0000313" key="3">
    <source>
        <dbReference type="EMBL" id="GHP12183.1"/>
    </source>
</evidence>
<reference evidence="3" key="1">
    <citation type="submission" date="2020-10" db="EMBL/GenBank/DDBJ databases">
        <title>Unveiling of a novel bifunctional photoreceptor, Dualchrome1, isolated from a cosmopolitan green alga.</title>
        <authorList>
            <person name="Suzuki S."/>
            <person name="Kawachi M."/>
        </authorList>
    </citation>
    <scope>NUCLEOTIDE SEQUENCE</scope>
    <source>
        <strain evidence="3">NIES 2893</strain>
    </source>
</reference>
<feature type="transmembrane region" description="Helical" evidence="2">
    <location>
        <begin position="223"/>
        <end position="244"/>
    </location>
</feature>
<dbReference type="Proteomes" id="UP000660262">
    <property type="component" value="Unassembled WGS sequence"/>
</dbReference>
<feature type="compositionally biased region" description="Low complexity" evidence="1">
    <location>
        <begin position="292"/>
        <end position="306"/>
    </location>
</feature>
<evidence type="ECO:0000256" key="1">
    <source>
        <dbReference type="SAM" id="MobiDB-lite"/>
    </source>
</evidence>
<keyword evidence="2" id="KW-0472">Membrane</keyword>
<accession>A0A830HZI6</accession>
<keyword evidence="4" id="KW-1185">Reference proteome</keyword>
<name>A0A830HZI6_9CHLO</name>
<evidence type="ECO:0000256" key="2">
    <source>
        <dbReference type="SAM" id="Phobius"/>
    </source>
</evidence>
<keyword evidence="2" id="KW-0812">Transmembrane</keyword>
<evidence type="ECO:0008006" key="5">
    <source>
        <dbReference type="Google" id="ProtNLM"/>
    </source>
</evidence>
<keyword evidence="2" id="KW-1133">Transmembrane helix</keyword>
<feature type="region of interest" description="Disordered" evidence="1">
    <location>
        <begin position="292"/>
        <end position="320"/>
    </location>
</feature>
<organism evidence="3 4">
    <name type="scientific">Pycnococcus provasolii</name>
    <dbReference type="NCBI Taxonomy" id="41880"/>
    <lineage>
        <taxon>Eukaryota</taxon>
        <taxon>Viridiplantae</taxon>
        <taxon>Chlorophyta</taxon>
        <taxon>Pseudoscourfieldiophyceae</taxon>
        <taxon>Pseudoscourfieldiales</taxon>
        <taxon>Pycnococcaceae</taxon>
        <taxon>Pycnococcus</taxon>
    </lineage>
</organism>
<dbReference type="EMBL" id="BNJQ01000039">
    <property type="protein sequence ID" value="GHP12183.1"/>
    <property type="molecule type" value="Genomic_DNA"/>
</dbReference>
<proteinExistence type="predicted"/>
<sequence>MCKNTVVARRCSYVPYNATQTIVVIVASLLLATSSTSACNANTLHDDDIECQTTHVDVNVVAVRNARYRVTVTCDVPCETNSTAGTNSVCQRVSLLLDGNSHLPKTLASRVHLNHTYITCVARLMVGESMSQGTPYSRFGAGSVSSTPSSSSNGIYDSGEEFAINVTHTFITQGMEEQLADGGVIEFRAVPSLANATNARSKQYSRKVEPAPYYEEDSKDNPVMLAVLYSMAGALSVFGIYFVYMLYESYRPRTAPAPGSNAASRPLELVEIKEGVNIIHPDGSTTVALECTPTPSLCSPTPKSSPRTSMEAWPRPMRET</sequence>
<gene>
    <name evidence="3" type="ORF">PPROV_001091100</name>
</gene>
<dbReference type="AlphaFoldDB" id="A0A830HZI6"/>
<comment type="caution">
    <text evidence="3">The sequence shown here is derived from an EMBL/GenBank/DDBJ whole genome shotgun (WGS) entry which is preliminary data.</text>
</comment>
<evidence type="ECO:0000313" key="4">
    <source>
        <dbReference type="Proteomes" id="UP000660262"/>
    </source>
</evidence>